<dbReference type="GO" id="GO:0032543">
    <property type="term" value="P:mitochondrial translation"/>
    <property type="evidence" value="ECO:0007669"/>
    <property type="project" value="TreeGrafter"/>
</dbReference>
<evidence type="ECO:0000313" key="5">
    <source>
        <dbReference type="EMBL" id="CAD7654680.1"/>
    </source>
</evidence>
<accession>A0A7R9M6V9</accession>
<keyword evidence="6" id="KW-1185">Reference proteome</keyword>
<proteinExistence type="inferred from homology"/>
<dbReference type="SUPFAM" id="SSF50104">
    <property type="entry name" value="Translation proteins SH3-like domain"/>
    <property type="match status" value="1"/>
</dbReference>
<dbReference type="PANTHER" id="PTHR13691">
    <property type="entry name" value="RIBOSOMAL PROTEIN L2"/>
    <property type="match status" value="1"/>
</dbReference>
<evidence type="ECO:0000256" key="1">
    <source>
        <dbReference type="ARBA" id="ARBA00005636"/>
    </source>
</evidence>
<dbReference type="OrthoDB" id="268576at2759"/>
<dbReference type="GO" id="GO:0005762">
    <property type="term" value="C:mitochondrial large ribosomal subunit"/>
    <property type="evidence" value="ECO:0007669"/>
    <property type="project" value="TreeGrafter"/>
</dbReference>
<evidence type="ECO:0000313" key="6">
    <source>
        <dbReference type="Proteomes" id="UP000728032"/>
    </source>
</evidence>
<evidence type="ECO:0000256" key="3">
    <source>
        <dbReference type="ARBA" id="ARBA00023274"/>
    </source>
</evidence>
<reference evidence="5" key="1">
    <citation type="submission" date="2020-11" db="EMBL/GenBank/DDBJ databases">
        <authorList>
            <person name="Tran Van P."/>
        </authorList>
    </citation>
    <scope>NUCLEOTIDE SEQUENCE</scope>
</reference>
<dbReference type="EMBL" id="CAJPVJ010008343">
    <property type="protein sequence ID" value="CAG2171867.1"/>
    <property type="molecule type" value="Genomic_DNA"/>
</dbReference>
<dbReference type="Proteomes" id="UP000728032">
    <property type="component" value="Unassembled WGS sequence"/>
</dbReference>
<feature type="domain" description="Large ribosomal subunit protein uL2 C-terminal" evidence="4">
    <location>
        <begin position="20"/>
        <end position="143"/>
    </location>
</feature>
<dbReference type="AlphaFoldDB" id="A0A7R9M6V9"/>
<evidence type="ECO:0000259" key="4">
    <source>
        <dbReference type="SMART" id="SM01382"/>
    </source>
</evidence>
<dbReference type="EMBL" id="OC923168">
    <property type="protein sequence ID" value="CAD7654680.1"/>
    <property type="molecule type" value="Genomic_DNA"/>
</dbReference>
<dbReference type="InterPro" id="IPR014722">
    <property type="entry name" value="Rib_uL2_dom2"/>
</dbReference>
<dbReference type="GO" id="GO:0003723">
    <property type="term" value="F:RNA binding"/>
    <property type="evidence" value="ECO:0007669"/>
    <property type="project" value="TreeGrafter"/>
</dbReference>
<dbReference type="InterPro" id="IPR002171">
    <property type="entry name" value="Ribosomal_uL2"/>
</dbReference>
<keyword evidence="2" id="KW-0689">Ribosomal protein</keyword>
<gene>
    <name evidence="5" type="ORF">ONB1V03_LOCUS11325</name>
</gene>
<dbReference type="PANTHER" id="PTHR13691:SF73">
    <property type="entry name" value="LARGE RIBOSOMAL SUBUNIT PROTEIN UL2M"/>
    <property type="match status" value="1"/>
</dbReference>
<comment type="similarity">
    <text evidence="1">Belongs to the universal ribosomal protein uL2 family.</text>
</comment>
<protein>
    <recommendedName>
        <fullName evidence="4">Large ribosomal subunit protein uL2 C-terminal domain-containing protein</fullName>
    </recommendedName>
</protein>
<dbReference type="InterPro" id="IPR022669">
    <property type="entry name" value="Ribosomal_uL2_C"/>
</dbReference>
<name>A0A7R9M6V9_9ACAR</name>
<dbReference type="GO" id="GO:0003735">
    <property type="term" value="F:structural constituent of ribosome"/>
    <property type="evidence" value="ECO:0007669"/>
    <property type="project" value="InterPro"/>
</dbReference>
<dbReference type="InterPro" id="IPR008991">
    <property type="entry name" value="Translation_prot_SH3-like_sf"/>
</dbReference>
<organism evidence="5">
    <name type="scientific">Oppiella nova</name>
    <dbReference type="NCBI Taxonomy" id="334625"/>
    <lineage>
        <taxon>Eukaryota</taxon>
        <taxon>Metazoa</taxon>
        <taxon>Ecdysozoa</taxon>
        <taxon>Arthropoda</taxon>
        <taxon>Chelicerata</taxon>
        <taxon>Arachnida</taxon>
        <taxon>Acari</taxon>
        <taxon>Acariformes</taxon>
        <taxon>Sarcoptiformes</taxon>
        <taxon>Oribatida</taxon>
        <taxon>Brachypylina</taxon>
        <taxon>Oppioidea</taxon>
        <taxon>Oppiidae</taxon>
        <taxon>Oppiella</taxon>
    </lineage>
</organism>
<dbReference type="SMART" id="SM01382">
    <property type="entry name" value="Ribosomal_L2_C"/>
    <property type="match status" value="1"/>
</dbReference>
<sequence length="161" mass="18359">MQTGDIIRTFSAIPRNPVRPKEGDSHPVGALPIGTRVHNIEVVAGEGGRFVRYAGDYAEVTRRVGKRNYLHMNRANRDVCIDEKCMVTVGRVSNPYHHTLNRMCPQKSRWMGIRPRSGAWHRKDGYCGRKNRPPKPLADWVSELQTALPKEPEVYVIQPFN</sequence>
<dbReference type="Gene3D" id="2.30.30.30">
    <property type="match status" value="1"/>
</dbReference>
<evidence type="ECO:0000256" key="2">
    <source>
        <dbReference type="ARBA" id="ARBA00022980"/>
    </source>
</evidence>
<keyword evidence="3" id="KW-0687">Ribonucleoprotein</keyword>
<dbReference type="Pfam" id="PF03947">
    <property type="entry name" value="Ribosomal_L2_C"/>
    <property type="match status" value="1"/>
</dbReference>